<feature type="transmembrane region" description="Helical" evidence="9">
    <location>
        <begin position="354"/>
        <end position="377"/>
    </location>
</feature>
<evidence type="ECO:0000256" key="4">
    <source>
        <dbReference type="ARBA" id="ARBA00022597"/>
    </source>
</evidence>
<evidence type="ECO:0000256" key="2">
    <source>
        <dbReference type="ARBA" id="ARBA00022448"/>
    </source>
</evidence>
<dbReference type="GO" id="GO:0015577">
    <property type="term" value="F:galactitol transmembrane transporter activity"/>
    <property type="evidence" value="ECO:0007669"/>
    <property type="project" value="InterPro"/>
</dbReference>
<evidence type="ECO:0000256" key="1">
    <source>
        <dbReference type="ARBA" id="ARBA00004651"/>
    </source>
</evidence>
<keyword evidence="5" id="KW-0598">Phosphotransferase system</keyword>
<evidence type="ECO:0000256" key="6">
    <source>
        <dbReference type="ARBA" id="ARBA00022692"/>
    </source>
</evidence>
<dbReference type="InterPro" id="IPR013853">
    <property type="entry name" value="EIIC-GAT"/>
</dbReference>
<dbReference type="GO" id="GO:0005886">
    <property type="term" value="C:plasma membrane"/>
    <property type="evidence" value="ECO:0007669"/>
    <property type="project" value="UniProtKB-SubCell"/>
</dbReference>
<feature type="transmembrane region" description="Helical" evidence="9">
    <location>
        <begin position="37"/>
        <end position="56"/>
    </location>
</feature>
<dbReference type="InterPro" id="IPR004703">
    <property type="entry name" value="PTS_sugar-sp_permease"/>
</dbReference>
<feature type="transmembrane region" description="Helical" evidence="9">
    <location>
        <begin position="121"/>
        <end position="137"/>
    </location>
</feature>
<proteinExistence type="predicted"/>
<feature type="transmembrane region" description="Helical" evidence="9">
    <location>
        <begin position="143"/>
        <end position="163"/>
    </location>
</feature>
<evidence type="ECO:0000256" key="7">
    <source>
        <dbReference type="ARBA" id="ARBA00022989"/>
    </source>
</evidence>
<keyword evidence="6 9" id="KW-0812">Transmembrane</keyword>
<dbReference type="AlphaFoldDB" id="A0A0X8JFM5"/>
<keyword evidence="2" id="KW-0813">Transport</keyword>
<keyword evidence="8 9" id="KW-0472">Membrane</keyword>
<evidence type="ECO:0000313" key="11">
    <source>
        <dbReference type="Proteomes" id="UP000065220"/>
    </source>
</evidence>
<comment type="subcellular location">
    <subcellularLocation>
        <location evidence="1">Cell membrane</location>
        <topology evidence="1">Multi-pass membrane protein</topology>
    </subcellularLocation>
</comment>
<keyword evidence="4" id="KW-0762">Sugar transport</keyword>
<feature type="transmembrane region" description="Helical" evidence="9">
    <location>
        <begin position="175"/>
        <end position="196"/>
    </location>
</feature>
<feature type="transmembrane region" description="Helical" evidence="9">
    <location>
        <begin position="6"/>
        <end position="30"/>
    </location>
</feature>
<evidence type="ECO:0000256" key="3">
    <source>
        <dbReference type="ARBA" id="ARBA00022475"/>
    </source>
</evidence>
<name>A0A0X8JFM5_ACTRD</name>
<dbReference type="PANTHER" id="PTHR37324:SF2">
    <property type="entry name" value="PTS SYSTEM GALACTITOL-SPECIFIC EIIC COMPONENT"/>
    <property type="match status" value="1"/>
</dbReference>
<keyword evidence="3" id="KW-1003">Cell membrane</keyword>
<evidence type="ECO:0000256" key="5">
    <source>
        <dbReference type="ARBA" id="ARBA00022683"/>
    </source>
</evidence>
<accession>A0A0X8JFM5</accession>
<feature type="transmembrane region" description="Helical" evidence="9">
    <location>
        <begin position="296"/>
        <end position="321"/>
    </location>
</feature>
<feature type="transmembrane region" description="Helical" evidence="9">
    <location>
        <begin position="216"/>
        <end position="241"/>
    </location>
</feature>
<dbReference type="PANTHER" id="PTHR37324">
    <property type="entry name" value="PTS SYSTEM GALACTITOL-SPECIFIC EIIC COMPONENT"/>
    <property type="match status" value="1"/>
</dbReference>
<dbReference type="Proteomes" id="UP000065220">
    <property type="component" value="Chromosome"/>
</dbReference>
<dbReference type="RefSeq" id="WP_067942751.1">
    <property type="nucleotide sequence ID" value="NZ_CAUSVG010000033.1"/>
</dbReference>
<dbReference type="OrthoDB" id="9787936at2"/>
<gene>
    <name evidence="10" type="primary">gatC</name>
    <name evidence="10" type="ORF">AXF14_09300</name>
</gene>
<dbReference type="PIRSF" id="PIRSF006304">
    <property type="entry name" value="GatC"/>
    <property type="match status" value="1"/>
</dbReference>
<dbReference type="STRING" id="111015.AXF14_09300"/>
<keyword evidence="7 9" id="KW-1133">Transmembrane helix</keyword>
<dbReference type="EMBL" id="CP014228">
    <property type="protein sequence ID" value="AMD87746.1"/>
    <property type="molecule type" value="Genomic_DNA"/>
</dbReference>
<feature type="transmembrane region" description="Helical" evidence="9">
    <location>
        <begin position="327"/>
        <end position="347"/>
    </location>
</feature>
<evidence type="ECO:0000256" key="8">
    <source>
        <dbReference type="ARBA" id="ARBA00023136"/>
    </source>
</evidence>
<reference evidence="11" key="1">
    <citation type="submission" date="2016-02" db="EMBL/GenBank/DDBJ databases">
        <authorList>
            <person name="Holder M.E."/>
            <person name="Ajami N.J."/>
            <person name="Petrosino J.F."/>
        </authorList>
    </citation>
    <scope>NUCLEOTIDE SEQUENCE [LARGE SCALE GENOMIC DNA]</scope>
    <source>
        <strain evidence="11">CCUG 36733</strain>
    </source>
</reference>
<dbReference type="Pfam" id="PF03611">
    <property type="entry name" value="EIIC-GAT"/>
    <property type="match status" value="1"/>
</dbReference>
<dbReference type="GO" id="GO:0009401">
    <property type="term" value="P:phosphoenolpyruvate-dependent sugar phosphotransferase system"/>
    <property type="evidence" value="ECO:0007669"/>
    <property type="project" value="UniProtKB-KW"/>
</dbReference>
<protein>
    <submittedName>
        <fullName evidence="10">PTS galactitol transporter subunit IIC</fullName>
    </submittedName>
</protein>
<sequence length="418" mass="44281">MSVINAVVGLGAPVMMPILFLVMGLVFGLGFGKSFKAGMLVGIGFVGVSLVINYLLDALGSATQAMVDRLGLHLTVLDVGWGTASTIGWGSPLVPVVVVTLLVVNALLLVVGLTKTIDIDIFNYWIFLLVGAVAYAASGRFWIGVAACVIAFVLSLVVGDLIAPFVQKQYDLRGISFPHFTCLNFVPIGIVVNWAVEHTPGLRKVDINPEKIAKRFGVLGDPIVIGLLLGLLMGMGGGIGVDDTVLLGVKVAASMYILPKMIDILVEGLTTVRDGAEIRLKKWFPNREFYFGMDTALLIGEPAVLATGVLLIPIALVLAFILPGNKVLPFVDLPSLMFLMALVTPFCKRNMFRMLLTGTVALVLIMYAGSDLGVWFAQSAGQSGIEVPSGTPEITNLVGGATTPVGWLLIRLAAIFGA</sequence>
<keyword evidence="11" id="KW-1185">Reference proteome</keyword>
<evidence type="ECO:0000256" key="9">
    <source>
        <dbReference type="SAM" id="Phobius"/>
    </source>
</evidence>
<dbReference type="KEGG" id="ard:AXF14_09300"/>
<feature type="transmembrane region" description="Helical" evidence="9">
    <location>
        <begin position="93"/>
        <end position="114"/>
    </location>
</feature>
<evidence type="ECO:0000313" key="10">
    <source>
        <dbReference type="EMBL" id="AMD87746.1"/>
    </source>
</evidence>
<organism evidence="10 11">
    <name type="scientific">Actinomyces radicidentis</name>
    <dbReference type="NCBI Taxonomy" id="111015"/>
    <lineage>
        <taxon>Bacteria</taxon>
        <taxon>Bacillati</taxon>
        <taxon>Actinomycetota</taxon>
        <taxon>Actinomycetes</taxon>
        <taxon>Actinomycetales</taxon>
        <taxon>Actinomycetaceae</taxon>
        <taxon>Actinomyces</taxon>
    </lineage>
</organism>